<evidence type="ECO:0000256" key="6">
    <source>
        <dbReference type="ARBA" id="ARBA00023136"/>
    </source>
</evidence>
<comment type="subcellular location">
    <subcellularLocation>
        <location evidence="1">Cell membrane</location>
        <topology evidence="1">Multi-pass membrane protein</topology>
    </subcellularLocation>
</comment>
<dbReference type="InterPro" id="IPR036259">
    <property type="entry name" value="MFS_trans_sf"/>
</dbReference>
<gene>
    <name evidence="9" type="ORF">H7C18_32100</name>
</gene>
<dbReference type="Gene3D" id="1.20.1250.20">
    <property type="entry name" value="MFS general substrate transporter like domains"/>
    <property type="match status" value="1"/>
</dbReference>
<organism evidence="9 10">
    <name type="scientific">Cohnella zeiphila</name>
    <dbReference type="NCBI Taxonomy" id="2761120"/>
    <lineage>
        <taxon>Bacteria</taxon>
        <taxon>Bacillati</taxon>
        <taxon>Bacillota</taxon>
        <taxon>Bacilli</taxon>
        <taxon>Bacillales</taxon>
        <taxon>Paenibacillaceae</taxon>
        <taxon>Cohnella</taxon>
    </lineage>
</organism>
<evidence type="ECO:0000256" key="7">
    <source>
        <dbReference type="SAM" id="Phobius"/>
    </source>
</evidence>
<feature type="transmembrane region" description="Helical" evidence="7">
    <location>
        <begin position="391"/>
        <end position="415"/>
    </location>
</feature>
<dbReference type="Pfam" id="PF07690">
    <property type="entry name" value="MFS_1"/>
    <property type="match status" value="1"/>
</dbReference>
<dbReference type="Proteomes" id="UP000564644">
    <property type="component" value="Unassembled WGS sequence"/>
</dbReference>
<feature type="transmembrane region" description="Helical" evidence="7">
    <location>
        <begin position="76"/>
        <end position="94"/>
    </location>
</feature>
<dbReference type="PROSITE" id="PS50850">
    <property type="entry name" value="MFS"/>
    <property type="match status" value="1"/>
</dbReference>
<evidence type="ECO:0000256" key="4">
    <source>
        <dbReference type="ARBA" id="ARBA00022692"/>
    </source>
</evidence>
<evidence type="ECO:0000259" key="8">
    <source>
        <dbReference type="PROSITE" id="PS50850"/>
    </source>
</evidence>
<evidence type="ECO:0000256" key="3">
    <source>
        <dbReference type="ARBA" id="ARBA00022475"/>
    </source>
</evidence>
<keyword evidence="3" id="KW-1003">Cell membrane</keyword>
<dbReference type="EMBL" id="JACJVO010000051">
    <property type="protein sequence ID" value="MBB6735563.1"/>
    <property type="molecule type" value="Genomic_DNA"/>
</dbReference>
<feature type="transmembrane region" description="Helical" evidence="7">
    <location>
        <begin position="197"/>
        <end position="217"/>
    </location>
</feature>
<dbReference type="PROSITE" id="PS00216">
    <property type="entry name" value="SUGAR_TRANSPORT_1"/>
    <property type="match status" value="1"/>
</dbReference>
<comment type="caution">
    <text evidence="9">The sequence shown here is derived from an EMBL/GenBank/DDBJ whole genome shotgun (WGS) entry which is preliminary data.</text>
</comment>
<dbReference type="AlphaFoldDB" id="A0A7X0W0Z5"/>
<keyword evidence="5 7" id="KW-1133">Transmembrane helix</keyword>
<dbReference type="InterPro" id="IPR020846">
    <property type="entry name" value="MFS_dom"/>
</dbReference>
<feature type="transmembrane region" description="Helical" evidence="7">
    <location>
        <begin position="298"/>
        <end position="319"/>
    </location>
</feature>
<feature type="transmembrane region" description="Helical" evidence="7">
    <location>
        <begin position="267"/>
        <end position="286"/>
    </location>
</feature>
<feature type="transmembrane region" description="Helical" evidence="7">
    <location>
        <begin position="106"/>
        <end position="126"/>
    </location>
</feature>
<name>A0A7X0W0Z5_9BACL</name>
<dbReference type="Gene3D" id="1.20.1720.10">
    <property type="entry name" value="Multidrug resistance protein D"/>
    <property type="match status" value="1"/>
</dbReference>
<evidence type="ECO:0000256" key="1">
    <source>
        <dbReference type="ARBA" id="ARBA00004651"/>
    </source>
</evidence>
<keyword evidence="6 7" id="KW-0472">Membrane</keyword>
<evidence type="ECO:0000313" key="9">
    <source>
        <dbReference type="EMBL" id="MBB6735563.1"/>
    </source>
</evidence>
<keyword evidence="10" id="KW-1185">Reference proteome</keyword>
<feature type="transmembrane region" description="Helical" evidence="7">
    <location>
        <begin position="358"/>
        <end position="379"/>
    </location>
</feature>
<feature type="transmembrane region" description="Helical" evidence="7">
    <location>
        <begin position="435"/>
        <end position="459"/>
    </location>
</feature>
<dbReference type="InterPro" id="IPR005829">
    <property type="entry name" value="Sugar_transporter_CS"/>
</dbReference>
<reference evidence="9 10" key="1">
    <citation type="submission" date="2020-08" db="EMBL/GenBank/DDBJ databases">
        <title>Cohnella phylogeny.</title>
        <authorList>
            <person name="Dunlap C."/>
        </authorList>
    </citation>
    <scope>NUCLEOTIDE SEQUENCE [LARGE SCALE GENOMIC DNA]</scope>
    <source>
        <strain evidence="9 10">CBP 2801</strain>
    </source>
</reference>
<sequence length="476" mass="49672">MTSTRFKGLALLILAVSQLVMALDYTIIFVAMPSLGEELGFSANNLQWVVSAYSLVFGGFLLIGGRLSDLLGRRRMFMIAMALFGLGSLLGGASESQLMLIIARGLQGFGGALLSPATLSLIMSNFEEGAERNRAMGVWASMGGVGMSLGLLLGGVLTSYVGWEATFFVNVPIAVFTIALAPIVLKESINISHSKHFDVAGTVSVTAGMLSIVYYLIQSPVEGWLSLSTFPFVLVGVALLVAFVVIELRSAEPLISFRLFRNRNLTGAVLTAFLFSASFGTLYYFLTLYTQDVLHYSAVQSGFTFLPLTISALLGVRLINVMLAKVGVAGTIATGMAIGAVGFLILTQLSTNGSAWGVIPGIVIVGIGQAFVFTTMFIAGGTGIAPKEQGVASAVISTGQQIGGAIGLAVIMAIISASLGSNATLETMNPADLNHAIHTAFFVAAATAVIGILVAFATLRQGKAATTDQSAIKASH</sequence>
<dbReference type="SUPFAM" id="SSF103473">
    <property type="entry name" value="MFS general substrate transporter"/>
    <property type="match status" value="1"/>
</dbReference>
<dbReference type="GO" id="GO:0022857">
    <property type="term" value="F:transmembrane transporter activity"/>
    <property type="evidence" value="ECO:0007669"/>
    <property type="project" value="InterPro"/>
</dbReference>
<evidence type="ECO:0000313" key="10">
    <source>
        <dbReference type="Proteomes" id="UP000564644"/>
    </source>
</evidence>
<feature type="transmembrane region" description="Helical" evidence="7">
    <location>
        <begin position="223"/>
        <end position="246"/>
    </location>
</feature>
<dbReference type="RefSeq" id="WP_185133216.1">
    <property type="nucleotide sequence ID" value="NZ_JACJVO010000051.1"/>
</dbReference>
<dbReference type="InterPro" id="IPR011701">
    <property type="entry name" value="MFS"/>
</dbReference>
<protein>
    <submittedName>
        <fullName evidence="9">MFS transporter</fullName>
    </submittedName>
</protein>
<feature type="transmembrane region" description="Helical" evidence="7">
    <location>
        <begin position="46"/>
        <end position="64"/>
    </location>
</feature>
<feature type="transmembrane region" description="Helical" evidence="7">
    <location>
        <begin position="167"/>
        <end position="185"/>
    </location>
</feature>
<dbReference type="PANTHER" id="PTHR42718:SF46">
    <property type="entry name" value="BLR6921 PROTEIN"/>
    <property type="match status" value="1"/>
</dbReference>
<dbReference type="GO" id="GO:0005886">
    <property type="term" value="C:plasma membrane"/>
    <property type="evidence" value="ECO:0007669"/>
    <property type="project" value="UniProtKB-SubCell"/>
</dbReference>
<accession>A0A7X0W0Z5</accession>
<keyword evidence="2" id="KW-0813">Transport</keyword>
<feature type="domain" description="Major facilitator superfamily (MFS) profile" evidence="8">
    <location>
        <begin position="10"/>
        <end position="463"/>
    </location>
</feature>
<feature type="transmembrane region" description="Helical" evidence="7">
    <location>
        <begin position="326"/>
        <end position="346"/>
    </location>
</feature>
<evidence type="ECO:0000256" key="2">
    <source>
        <dbReference type="ARBA" id="ARBA00022448"/>
    </source>
</evidence>
<keyword evidence="4 7" id="KW-0812">Transmembrane</keyword>
<evidence type="ECO:0000256" key="5">
    <source>
        <dbReference type="ARBA" id="ARBA00022989"/>
    </source>
</evidence>
<dbReference type="CDD" id="cd17321">
    <property type="entry name" value="MFS_MMR_MDR_like"/>
    <property type="match status" value="1"/>
</dbReference>
<feature type="transmembrane region" description="Helical" evidence="7">
    <location>
        <begin position="138"/>
        <end position="161"/>
    </location>
</feature>
<dbReference type="PANTHER" id="PTHR42718">
    <property type="entry name" value="MAJOR FACILITATOR SUPERFAMILY MULTIDRUG TRANSPORTER MFSC"/>
    <property type="match status" value="1"/>
</dbReference>
<proteinExistence type="predicted"/>